<evidence type="ECO:0000313" key="9">
    <source>
        <dbReference type="EMBL" id="GGH76201.1"/>
    </source>
</evidence>
<dbReference type="InterPro" id="IPR039425">
    <property type="entry name" value="RNA_pol_sigma-70-like"/>
</dbReference>
<keyword evidence="10" id="KW-1185">Reference proteome</keyword>
<dbReference type="SUPFAM" id="SSF88659">
    <property type="entry name" value="Sigma3 and sigma4 domains of RNA polymerase sigma factors"/>
    <property type="match status" value="1"/>
</dbReference>
<keyword evidence="5 6" id="KW-0804">Transcription</keyword>
<keyword evidence="2 6" id="KW-0805">Transcription regulation</keyword>
<comment type="caution">
    <text evidence="9">The sequence shown here is derived from an EMBL/GenBank/DDBJ whole genome shotgun (WGS) entry which is preliminary data.</text>
</comment>
<dbReference type="PANTHER" id="PTHR43133">
    <property type="entry name" value="RNA POLYMERASE ECF-TYPE SIGMA FACTO"/>
    <property type="match status" value="1"/>
</dbReference>
<evidence type="ECO:0000313" key="10">
    <source>
        <dbReference type="Proteomes" id="UP000605427"/>
    </source>
</evidence>
<dbReference type="InterPro" id="IPR014284">
    <property type="entry name" value="RNA_pol_sigma-70_dom"/>
</dbReference>
<evidence type="ECO:0000259" key="7">
    <source>
        <dbReference type="Pfam" id="PF04542"/>
    </source>
</evidence>
<gene>
    <name evidence="9" type="ORF">GCM10007362_18090</name>
</gene>
<dbReference type="PANTHER" id="PTHR43133:SF46">
    <property type="entry name" value="RNA POLYMERASE SIGMA-70 FACTOR ECF SUBFAMILY"/>
    <property type="match status" value="1"/>
</dbReference>
<dbReference type="InterPro" id="IPR013324">
    <property type="entry name" value="RNA_pol_sigma_r3/r4-like"/>
</dbReference>
<keyword evidence="4 6" id="KW-0238">DNA-binding</keyword>
<feature type="domain" description="RNA polymerase sigma-70 region 2" evidence="7">
    <location>
        <begin position="21"/>
        <end position="84"/>
    </location>
</feature>
<dbReference type="Gene3D" id="1.10.10.10">
    <property type="entry name" value="Winged helix-like DNA-binding domain superfamily/Winged helix DNA-binding domain"/>
    <property type="match status" value="1"/>
</dbReference>
<keyword evidence="3 6" id="KW-0731">Sigma factor</keyword>
<dbReference type="Pfam" id="PF08281">
    <property type="entry name" value="Sigma70_r4_2"/>
    <property type="match status" value="1"/>
</dbReference>
<evidence type="ECO:0000256" key="1">
    <source>
        <dbReference type="ARBA" id="ARBA00010641"/>
    </source>
</evidence>
<evidence type="ECO:0000259" key="8">
    <source>
        <dbReference type="Pfam" id="PF08281"/>
    </source>
</evidence>
<accession>A0ABQ1ZR26</accession>
<dbReference type="InterPro" id="IPR000838">
    <property type="entry name" value="RNA_pol_sigma70_ECF_CS"/>
</dbReference>
<evidence type="ECO:0000256" key="6">
    <source>
        <dbReference type="RuleBase" id="RU000716"/>
    </source>
</evidence>
<comment type="similarity">
    <text evidence="1 6">Belongs to the sigma-70 factor family. ECF subfamily.</text>
</comment>
<evidence type="ECO:0000256" key="4">
    <source>
        <dbReference type="ARBA" id="ARBA00023125"/>
    </source>
</evidence>
<dbReference type="Pfam" id="PF04542">
    <property type="entry name" value="Sigma70_r2"/>
    <property type="match status" value="1"/>
</dbReference>
<dbReference type="NCBIfam" id="TIGR02937">
    <property type="entry name" value="sigma70-ECF"/>
    <property type="match status" value="1"/>
</dbReference>
<dbReference type="EMBL" id="BMDD01000002">
    <property type="protein sequence ID" value="GGH76201.1"/>
    <property type="molecule type" value="Genomic_DNA"/>
</dbReference>
<dbReference type="PROSITE" id="PS01063">
    <property type="entry name" value="SIGMA70_ECF"/>
    <property type="match status" value="1"/>
</dbReference>
<protein>
    <recommendedName>
        <fullName evidence="6">RNA polymerase sigma factor</fullName>
    </recommendedName>
</protein>
<evidence type="ECO:0000256" key="5">
    <source>
        <dbReference type="ARBA" id="ARBA00023163"/>
    </source>
</evidence>
<dbReference type="CDD" id="cd06171">
    <property type="entry name" value="Sigma70_r4"/>
    <property type="match status" value="1"/>
</dbReference>
<dbReference type="SUPFAM" id="SSF88946">
    <property type="entry name" value="Sigma2 domain of RNA polymerase sigma factors"/>
    <property type="match status" value="1"/>
</dbReference>
<dbReference type="RefSeq" id="WP_172242476.1">
    <property type="nucleotide sequence ID" value="NZ_BMDD01000002.1"/>
</dbReference>
<sequence>MDKTREHSDANMQAADPDTVIRTHWGEVWKYLFFMTGSRSTADDLTQDTFVRALRGWKSFRGESSVKTWLMTIARHAYINHKRSAFVRRVLPFSKVEQGGTEASAEKAYLAEAGERRIWEFVFRLPDKLRETLLLEAHYGMTAREGAEMLGIPEGTYKSRLSRARSRMERMMNEEEQA</sequence>
<dbReference type="InterPro" id="IPR013249">
    <property type="entry name" value="RNA_pol_sigma70_r4_t2"/>
</dbReference>
<name>A0ABQ1ZR26_9BACL</name>
<feature type="domain" description="RNA polymerase sigma factor 70 region 4 type 2" evidence="8">
    <location>
        <begin position="122"/>
        <end position="168"/>
    </location>
</feature>
<dbReference type="InterPro" id="IPR036388">
    <property type="entry name" value="WH-like_DNA-bd_sf"/>
</dbReference>
<reference evidence="10" key="1">
    <citation type="journal article" date="2019" name="Int. J. Syst. Evol. Microbiol.">
        <title>The Global Catalogue of Microorganisms (GCM) 10K type strain sequencing project: providing services to taxonomists for standard genome sequencing and annotation.</title>
        <authorList>
            <consortium name="The Broad Institute Genomics Platform"/>
            <consortium name="The Broad Institute Genome Sequencing Center for Infectious Disease"/>
            <person name="Wu L."/>
            <person name="Ma J."/>
        </authorList>
    </citation>
    <scope>NUCLEOTIDE SEQUENCE [LARGE SCALE GENOMIC DNA]</scope>
    <source>
        <strain evidence="10">CCM 8702</strain>
    </source>
</reference>
<evidence type="ECO:0000256" key="2">
    <source>
        <dbReference type="ARBA" id="ARBA00023015"/>
    </source>
</evidence>
<evidence type="ECO:0000256" key="3">
    <source>
        <dbReference type="ARBA" id="ARBA00023082"/>
    </source>
</evidence>
<dbReference type="InterPro" id="IPR013325">
    <property type="entry name" value="RNA_pol_sigma_r2"/>
</dbReference>
<dbReference type="InterPro" id="IPR007627">
    <property type="entry name" value="RNA_pol_sigma70_r2"/>
</dbReference>
<dbReference type="Gene3D" id="1.10.1740.10">
    <property type="match status" value="1"/>
</dbReference>
<organism evidence="9 10">
    <name type="scientific">Saccharibacillus endophyticus</name>
    <dbReference type="NCBI Taxonomy" id="2060666"/>
    <lineage>
        <taxon>Bacteria</taxon>
        <taxon>Bacillati</taxon>
        <taxon>Bacillota</taxon>
        <taxon>Bacilli</taxon>
        <taxon>Bacillales</taxon>
        <taxon>Paenibacillaceae</taxon>
        <taxon>Saccharibacillus</taxon>
    </lineage>
</organism>
<proteinExistence type="inferred from homology"/>
<dbReference type="Proteomes" id="UP000605427">
    <property type="component" value="Unassembled WGS sequence"/>
</dbReference>